<dbReference type="Proteomes" id="UP000684084">
    <property type="component" value="Unassembled WGS sequence"/>
</dbReference>
<dbReference type="EMBL" id="CAGKOT010000062">
    <property type="protein sequence ID" value="CAB5388744.1"/>
    <property type="molecule type" value="Genomic_DNA"/>
</dbReference>
<evidence type="ECO:0000313" key="1">
    <source>
        <dbReference type="EMBL" id="CAB5388744.1"/>
    </source>
</evidence>
<evidence type="ECO:0000313" key="2">
    <source>
        <dbReference type="Proteomes" id="UP000684084"/>
    </source>
</evidence>
<reference evidence="1" key="1">
    <citation type="submission" date="2020-05" db="EMBL/GenBank/DDBJ databases">
        <authorList>
            <person name="Rincon C."/>
            <person name="Sanders R I."/>
            <person name="Robbins C."/>
            <person name="Chaturvedi A."/>
        </authorList>
    </citation>
    <scope>NUCLEOTIDE SEQUENCE</scope>
    <source>
        <strain evidence="1">CHB12</strain>
    </source>
</reference>
<comment type="caution">
    <text evidence="1">The sequence shown here is derived from an EMBL/GenBank/DDBJ whole genome shotgun (WGS) entry which is preliminary data.</text>
</comment>
<protein>
    <submittedName>
        <fullName evidence="1">Uncharacterized protein</fullName>
    </submittedName>
</protein>
<dbReference type="AlphaFoldDB" id="A0A915ZS38"/>
<proteinExistence type="predicted"/>
<gene>
    <name evidence="1" type="ORF">CHRIB12_LOCUS20735</name>
</gene>
<sequence>MKEASKRSRLSVLIPINTIFGVKLKQYPGIHMTNAVQRGCNVQMQIMQPGWELAYSPYNNYLICYSLKYLHILTGISESHLWEKITAPIETFVIE</sequence>
<organism evidence="1 2">
    <name type="scientific">Rhizophagus irregularis</name>
    <dbReference type="NCBI Taxonomy" id="588596"/>
    <lineage>
        <taxon>Eukaryota</taxon>
        <taxon>Fungi</taxon>
        <taxon>Fungi incertae sedis</taxon>
        <taxon>Mucoromycota</taxon>
        <taxon>Glomeromycotina</taxon>
        <taxon>Glomeromycetes</taxon>
        <taxon>Glomerales</taxon>
        <taxon>Glomeraceae</taxon>
        <taxon>Rhizophagus</taxon>
    </lineage>
</organism>
<name>A0A915ZS38_9GLOM</name>
<accession>A0A915ZS38</accession>